<evidence type="ECO:0000256" key="2">
    <source>
        <dbReference type="ARBA" id="ARBA00022475"/>
    </source>
</evidence>
<feature type="transmembrane region" description="Helical" evidence="6">
    <location>
        <begin position="6"/>
        <end position="28"/>
    </location>
</feature>
<evidence type="ECO:0000256" key="5">
    <source>
        <dbReference type="ARBA" id="ARBA00023136"/>
    </source>
</evidence>
<dbReference type="STRING" id="1307761.L21SP2_2007"/>
<reference evidence="7 8" key="1">
    <citation type="journal article" date="2015" name="Stand. Genomic Sci.">
        <title>Complete genome sequence and description of Salinispira pacifica gen. nov., sp. nov., a novel spirochaete isolated form a hypersaline microbial mat.</title>
        <authorList>
            <person name="Ben Hania W."/>
            <person name="Joseph M."/>
            <person name="Schumann P."/>
            <person name="Bunk B."/>
            <person name="Fiebig A."/>
            <person name="Sproer C."/>
            <person name="Klenk H.P."/>
            <person name="Fardeau M.L."/>
            <person name="Spring S."/>
        </authorList>
    </citation>
    <scope>NUCLEOTIDE SEQUENCE [LARGE SCALE GENOMIC DNA]</scope>
    <source>
        <strain evidence="7 8">L21-RPul-D2</strain>
    </source>
</reference>
<gene>
    <name evidence="7" type="ORF">L21SP2_2007</name>
</gene>
<feature type="transmembrane region" description="Helical" evidence="6">
    <location>
        <begin position="179"/>
        <end position="197"/>
    </location>
</feature>
<evidence type="ECO:0000313" key="8">
    <source>
        <dbReference type="Proteomes" id="UP000018680"/>
    </source>
</evidence>
<dbReference type="GO" id="GO:0033228">
    <property type="term" value="P:cysteine export across plasma membrane"/>
    <property type="evidence" value="ECO:0007669"/>
    <property type="project" value="TreeGrafter"/>
</dbReference>
<dbReference type="OrthoDB" id="369258at2"/>
<dbReference type="AlphaFoldDB" id="V5WHU9"/>
<evidence type="ECO:0000256" key="3">
    <source>
        <dbReference type="ARBA" id="ARBA00022692"/>
    </source>
</evidence>
<dbReference type="EMBL" id="CP006939">
    <property type="protein sequence ID" value="AHC15378.1"/>
    <property type="molecule type" value="Genomic_DNA"/>
</dbReference>
<evidence type="ECO:0000256" key="1">
    <source>
        <dbReference type="ARBA" id="ARBA00004651"/>
    </source>
</evidence>
<keyword evidence="5 6" id="KW-0472">Membrane</keyword>
<dbReference type="PANTHER" id="PTHR30086:SF20">
    <property type="entry name" value="ARGININE EXPORTER PROTEIN ARGO-RELATED"/>
    <property type="match status" value="1"/>
</dbReference>
<accession>V5WHU9</accession>
<evidence type="ECO:0000313" key="7">
    <source>
        <dbReference type="EMBL" id="AHC15378.1"/>
    </source>
</evidence>
<protein>
    <submittedName>
        <fullName evidence="7">Transporter, LysE family</fullName>
    </submittedName>
</protein>
<keyword evidence="3 6" id="KW-0812">Transmembrane</keyword>
<feature type="transmembrane region" description="Helical" evidence="6">
    <location>
        <begin position="40"/>
        <end position="64"/>
    </location>
</feature>
<dbReference type="RefSeq" id="WP_024268295.1">
    <property type="nucleotide sequence ID" value="NC_023035.1"/>
</dbReference>
<keyword evidence="2" id="KW-1003">Cell membrane</keyword>
<evidence type="ECO:0000256" key="6">
    <source>
        <dbReference type="SAM" id="Phobius"/>
    </source>
</evidence>
<comment type="subcellular location">
    <subcellularLocation>
        <location evidence="1">Cell membrane</location>
        <topology evidence="1">Multi-pass membrane protein</topology>
    </subcellularLocation>
</comment>
<dbReference type="KEGG" id="slr:L21SP2_2007"/>
<keyword evidence="4 6" id="KW-1133">Transmembrane helix</keyword>
<feature type="transmembrane region" description="Helical" evidence="6">
    <location>
        <begin position="144"/>
        <end position="167"/>
    </location>
</feature>
<dbReference type="PANTHER" id="PTHR30086">
    <property type="entry name" value="ARGININE EXPORTER PROTEIN ARGO"/>
    <property type="match status" value="1"/>
</dbReference>
<feature type="transmembrane region" description="Helical" evidence="6">
    <location>
        <begin position="70"/>
        <end position="88"/>
    </location>
</feature>
<organism evidence="7 8">
    <name type="scientific">Salinispira pacifica</name>
    <dbReference type="NCBI Taxonomy" id="1307761"/>
    <lineage>
        <taxon>Bacteria</taxon>
        <taxon>Pseudomonadati</taxon>
        <taxon>Spirochaetota</taxon>
        <taxon>Spirochaetia</taxon>
        <taxon>Spirochaetales</taxon>
        <taxon>Spirochaetaceae</taxon>
        <taxon>Salinispira</taxon>
    </lineage>
</organism>
<dbReference type="PATRIC" id="fig|1307761.3.peg.2000"/>
<keyword evidence="8" id="KW-1185">Reference proteome</keyword>
<dbReference type="GO" id="GO:0005886">
    <property type="term" value="C:plasma membrane"/>
    <property type="evidence" value="ECO:0007669"/>
    <property type="project" value="UniProtKB-SubCell"/>
</dbReference>
<dbReference type="eggNOG" id="COG1280">
    <property type="taxonomic scope" value="Bacteria"/>
</dbReference>
<evidence type="ECO:0000256" key="4">
    <source>
        <dbReference type="ARBA" id="ARBA00022989"/>
    </source>
</evidence>
<proteinExistence type="predicted"/>
<dbReference type="Proteomes" id="UP000018680">
    <property type="component" value="Chromosome"/>
</dbReference>
<dbReference type="GO" id="GO:0015171">
    <property type="term" value="F:amino acid transmembrane transporter activity"/>
    <property type="evidence" value="ECO:0007669"/>
    <property type="project" value="TreeGrafter"/>
</dbReference>
<name>V5WHU9_9SPIO</name>
<dbReference type="Pfam" id="PF01810">
    <property type="entry name" value="LysE"/>
    <property type="match status" value="1"/>
</dbReference>
<sequence>MNWTLYAGFLGFAIAASFTPGPNNLIALSSGANFGFRKTLPHLTGVALGFGFMLFLVGLGLGALFEAVPVVYNVLQVACLLYLMLLAWKMGTSGAIGSVKDREKPNSLFASALFQWVNPKAWFASLTIVSTFTDPQNYWQSMSLNSISIMIIAAASICSWTLFGRVFQRFLSSPRRLSAFNWTMAAALVFSTAPAIFQFS</sequence>
<dbReference type="InterPro" id="IPR001123">
    <property type="entry name" value="LeuE-type"/>
</dbReference>
<dbReference type="HOGENOM" id="CLU_079569_1_0_12"/>